<keyword evidence="1" id="KW-0560">Oxidoreductase</keyword>
<keyword evidence="6" id="KW-1185">Reference proteome</keyword>
<dbReference type="InterPro" id="IPR006140">
    <property type="entry name" value="D-isomer_DH_NAD-bd"/>
</dbReference>
<sequence>MSDAPTPRDPSAPPRIAVEPNSGRAESLRAAVVEGGGVLADVEDADALVWADAARADLMPGLLARGQQLRWVQLPFAGIENYVHLLDDERTWTCGKGVYAPPVAEHALALALAGLRHVAGYAREQRWSAPVGRNLLGARVTILGGGEITASLLELLAPFGATTTVVRRRSTPMPGADRTVTTADLHDALDGADLVVVALALTPETEGVIGAAELDVLPSHAWIVNVGRGRHIDTDALVAALDAGRIGGAALDVTDPEPLPEGHPLWTHPRAIVTPHIANTPEMGIPLLAARVTENVRRFARGEPLLGLVDVDAGY</sequence>
<dbReference type="SUPFAM" id="SSF51735">
    <property type="entry name" value="NAD(P)-binding Rossmann-fold domains"/>
    <property type="match status" value="1"/>
</dbReference>
<evidence type="ECO:0000259" key="4">
    <source>
        <dbReference type="Pfam" id="PF02826"/>
    </source>
</evidence>
<dbReference type="GO" id="GO:0051287">
    <property type="term" value="F:NAD binding"/>
    <property type="evidence" value="ECO:0007669"/>
    <property type="project" value="InterPro"/>
</dbReference>
<evidence type="ECO:0000313" key="6">
    <source>
        <dbReference type="Proteomes" id="UP000334019"/>
    </source>
</evidence>
<dbReference type="PANTHER" id="PTHR43333:SF1">
    <property type="entry name" value="D-ISOMER SPECIFIC 2-HYDROXYACID DEHYDROGENASE NAD-BINDING DOMAIN-CONTAINING PROTEIN"/>
    <property type="match status" value="1"/>
</dbReference>
<dbReference type="AlphaFoldDB" id="A0A5Q2RPC4"/>
<evidence type="ECO:0000256" key="1">
    <source>
        <dbReference type="ARBA" id="ARBA00023002"/>
    </source>
</evidence>
<dbReference type="Proteomes" id="UP000334019">
    <property type="component" value="Chromosome"/>
</dbReference>
<dbReference type="CDD" id="cd12159">
    <property type="entry name" value="2-Hacid_dh_2"/>
    <property type="match status" value="1"/>
</dbReference>
<proteinExistence type="predicted"/>
<gene>
    <name evidence="5" type="ORF">GH723_13085</name>
</gene>
<reference evidence="5 6" key="1">
    <citation type="submission" date="2019-11" db="EMBL/GenBank/DDBJ databases">
        <authorList>
            <person name="He Y."/>
        </authorList>
    </citation>
    <scope>NUCLEOTIDE SEQUENCE [LARGE SCALE GENOMIC DNA]</scope>
    <source>
        <strain evidence="5 6">SCSIO 58843</strain>
    </source>
</reference>
<dbReference type="InterPro" id="IPR036291">
    <property type="entry name" value="NAD(P)-bd_dom_sf"/>
</dbReference>
<dbReference type="PANTHER" id="PTHR43333">
    <property type="entry name" value="2-HACID_DH_C DOMAIN-CONTAINING PROTEIN"/>
    <property type="match status" value="1"/>
</dbReference>
<keyword evidence="2" id="KW-0520">NAD</keyword>
<dbReference type="KEGG" id="atq:GH723_13085"/>
<dbReference type="Gene3D" id="3.40.50.720">
    <property type="entry name" value="NAD(P)-binding Rossmann-like Domain"/>
    <property type="match status" value="2"/>
</dbReference>
<evidence type="ECO:0000256" key="2">
    <source>
        <dbReference type="ARBA" id="ARBA00023027"/>
    </source>
</evidence>
<dbReference type="RefSeq" id="WP_153760063.1">
    <property type="nucleotide sequence ID" value="NZ_CP045851.1"/>
</dbReference>
<dbReference type="EMBL" id="CP045851">
    <property type="protein sequence ID" value="QGG95957.1"/>
    <property type="molecule type" value="Genomic_DNA"/>
</dbReference>
<evidence type="ECO:0000256" key="3">
    <source>
        <dbReference type="SAM" id="MobiDB-lite"/>
    </source>
</evidence>
<accession>A0A5Q2RPC4</accession>
<organism evidence="5 6">
    <name type="scientific">Actinomarinicola tropica</name>
    <dbReference type="NCBI Taxonomy" id="2789776"/>
    <lineage>
        <taxon>Bacteria</taxon>
        <taxon>Bacillati</taxon>
        <taxon>Actinomycetota</taxon>
        <taxon>Acidimicrobiia</taxon>
        <taxon>Acidimicrobiales</taxon>
        <taxon>Iamiaceae</taxon>
        <taxon>Actinomarinicola</taxon>
    </lineage>
</organism>
<dbReference type="GO" id="GO:0016491">
    <property type="term" value="F:oxidoreductase activity"/>
    <property type="evidence" value="ECO:0007669"/>
    <property type="project" value="UniProtKB-KW"/>
</dbReference>
<dbReference type="Pfam" id="PF02826">
    <property type="entry name" value="2-Hacid_dh_C"/>
    <property type="match status" value="1"/>
</dbReference>
<evidence type="ECO:0000313" key="5">
    <source>
        <dbReference type="EMBL" id="QGG95957.1"/>
    </source>
</evidence>
<name>A0A5Q2RPC4_9ACTN</name>
<feature type="domain" description="D-isomer specific 2-hydroxyacid dehydrogenase NAD-binding" evidence="4">
    <location>
        <begin position="109"/>
        <end position="278"/>
    </location>
</feature>
<protein>
    <submittedName>
        <fullName evidence="5">Hydroxyacid dehydrogenase</fullName>
    </submittedName>
</protein>
<feature type="region of interest" description="Disordered" evidence="3">
    <location>
        <begin position="1"/>
        <end position="23"/>
    </location>
</feature>